<feature type="transmembrane region" description="Helical" evidence="1">
    <location>
        <begin position="6"/>
        <end position="24"/>
    </location>
</feature>
<dbReference type="EMBL" id="LNGF01000008">
    <property type="protein sequence ID" value="KYC48240.1"/>
    <property type="molecule type" value="Genomic_DNA"/>
</dbReference>
<keyword evidence="1" id="KW-1133">Transmembrane helix</keyword>
<accession>A0A150ITF0</accession>
<dbReference type="AlphaFoldDB" id="A0A150ITF0"/>
<comment type="caution">
    <text evidence="3">The sequence shown here is derived from an EMBL/GenBank/DDBJ whole genome shotgun (WGS) entry which is preliminary data.</text>
</comment>
<accession>A0A150IMF1</accession>
<gene>
    <name evidence="2" type="ORF">APG10_00385</name>
    <name evidence="3" type="ORF">APG11_00479</name>
    <name evidence="4" type="ORF">APG12_00460</name>
</gene>
<evidence type="ECO:0000313" key="5">
    <source>
        <dbReference type="Proteomes" id="UP000091929"/>
    </source>
</evidence>
<evidence type="ECO:0000256" key="1">
    <source>
        <dbReference type="SAM" id="Phobius"/>
    </source>
</evidence>
<evidence type="ECO:0000313" key="6">
    <source>
        <dbReference type="Proteomes" id="UP000092401"/>
    </source>
</evidence>
<organism evidence="3 5">
    <name type="scientific">Candidatus Methanofastidiosum methylothiophilum</name>
    <dbReference type="NCBI Taxonomy" id="1705564"/>
    <lineage>
        <taxon>Archaea</taxon>
        <taxon>Methanobacteriati</taxon>
        <taxon>Methanobacteriota</taxon>
        <taxon>Stenosarchaea group</taxon>
        <taxon>Candidatus Methanofastidiosia</taxon>
        <taxon>Candidatus Methanofastidiosales</taxon>
        <taxon>Candidatus Methanofastidiosaceae</taxon>
        <taxon>Candidatus Methanofastidiosum</taxon>
    </lineage>
</organism>
<proteinExistence type="predicted"/>
<sequence length="45" mass="5055">MIFVNPKSNILVNIGIILALKLILKMFSRGAKIDGQGRVQHTYSR</sequence>
<dbReference type="Proteomes" id="UP000092403">
    <property type="component" value="Unassembled WGS sequence"/>
</dbReference>
<dbReference type="Proteomes" id="UP000092401">
    <property type="component" value="Unassembled WGS sequence"/>
</dbReference>
<keyword evidence="1" id="KW-0812">Transmembrane</keyword>
<evidence type="ECO:0000313" key="4">
    <source>
        <dbReference type="EMBL" id="KYC50897.1"/>
    </source>
</evidence>
<evidence type="ECO:0000313" key="2">
    <source>
        <dbReference type="EMBL" id="KYC45975.1"/>
    </source>
</evidence>
<dbReference type="Proteomes" id="UP000091929">
    <property type="component" value="Unassembled WGS sequence"/>
</dbReference>
<dbReference type="EMBL" id="LNJC01000006">
    <property type="protein sequence ID" value="KYC50897.1"/>
    <property type="molecule type" value="Genomic_DNA"/>
</dbReference>
<reference evidence="5 6" key="1">
    <citation type="journal article" date="2016" name="ISME J.">
        <title>Chasing the elusive Euryarchaeota class WSA2: genomes reveal a uniquely fastidious methyl-reducing methanogen.</title>
        <authorList>
            <person name="Nobu M.K."/>
            <person name="Narihiro T."/>
            <person name="Kuroda K."/>
            <person name="Mei R."/>
            <person name="Liu W.T."/>
        </authorList>
    </citation>
    <scope>NUCLEOTIDE SEQUENCE [LARGE SCALE GENOMIC DNA]</scope>
    <source>
        <strain evidence="2">B03fssc0709_Meth_Bin005</strain>
        <strain evidence="3">B15fssc0709_Meth_Bin003</strain>
        <strain evidence="4">BMIXfssc0709_Meth_Bin006</strain>
    </source>
</reference>
<dbReference type="EMBL" id="LNGE01000007">
    <property type="protein sequence ID" value="KYC45975.1"/>
    <property type="molecule type" value="Genomic_DNA"/>
</dbReference>
<name>A0A150ITF0_9EURY</name>
<protein>
    <submittedName>
        <fullName evidence="3">Uncharacterized protein</fullName>
    </submittedName>
</protein>
<keyword evidence="1" id="KW-0472">Membrane</keyword>
<evidence type="ECO:0000313" key="3">
    <source>
        <dbReference type="EMBL" id="KYC48240.1"/>
    </source>
</evidence>
<accession>A0A150J113</accession>